<feature type="active site" evidence="13">
    <location>
        <position position="121"/>
    </location>
</feature>
<proteinExistence type="inferred from homology"/>
<evidence type="ECO:0000256" key="3">
    <source>
        <dbReference type="ARBA" id="ARBA00007164"/>
    </source>
</evidence>
<feature type="signal peptide" evidence="16">
    <location>
        <begin position="1"/>
        <end position="29"/>
    </location>
</feature>
<dbReference type="InterPro" id="IPR037167">
    <property type="entry name" value="Peptidase_S11_C_sf"/>
</dbReference>
<keyword evidence="7 16" id="KW-0732">Signal</keyword>
<evidence type="ECO:0000256" key="10">
    <source>
        <dbReference type="ARBA" id="ARBA00022984"/>
    </source>
</evidence>
<keyword evidence="5 18" id="KW-0121">Carboxypeptidase</keyword>
<evidence type="ECO:0000256" key="1">
    <source>
        <dbReference type="ARBA" id="ARBA00003217"/>
    </source>
</evidence>
<reference evidence="18" key="1">
    <citation type="submission" date="2020-03" db="EMBL/GenBank/DDBJ databases">
        <title>Genome of Pelagibius litoralis DSM 21314T.</title>
        <authorList>
            <person name="Wang G."/>
        </authorList>
    </citation>
    <scope>NUCLEOTIDE SEQUENCE</scope>
    <source>
        <strain evidence="18">DSM 21314</strain>
    </source>
</reference>
<evidence type="ECO:0000256" key="15">
    <source>
        <dbReference type="RuleBase" id="RU004016"/>
    </source>
</evidence>
<dbReference type="Pfam" id="PF00768">
    <property type="entry name" value="Peptidase_S11"/>
    <property type="match status" value="1"/>
</dbReference>
<dbReference type="InterPro" id="IPR012338">
    <property type="entry name" value="Beta-lactam/transpept-like"/>
</dbReference>
<evidence type="ECO:0000256" key="13">
    <source>
        <dbReference type="PIRSR" id="PIRSR618044-1"/>
    </source>
</evidence>
<dbReference type="PANTHER" id="PTHR21581">
    <property type="entry name" value="D-ALANYL-D-ALANINE CARBOXYPEPTIDASE"/>
    <property type="match status" value="1"/>
</dbReference>
<evidence type="ECO:0000256" key="2">
    <source>
        <dbReference type="ARBA" id="ARBA00004752"/>
    </source>
</evidence>
<dbReference type="Proteomes" id="UP000761264">
    <property type="component" value="Unassembled WGS sequence"/>
</dbReference>
<comment type="function">
    <text evidence="1">Removes C-terminal D-alanyl residues from sugar-peptide cell wall precursors.</text>
</comment>
<dbReference type="InterPro" id="IPR001967">
    <property type="entry name" value="Peptidase_S11_N"/>
</dbReference>
<comment type="catalytic activity">
    <reaction evidence="12">
        <text>Preferential cleavage: (Ac)2-L-Lys-D-Ala-|-D-Ala. Also transpeptidation of peptidyl-alanyl moieties that are N-acyl substituents of D-alanine.</text>
        <dbReference type="EC" id="3.4.16.4"/>
    </reaction>
</comment>
<dbReference type="PANTHER" id="PTHR21581:SF6">
    <property type="entry name" value="TRAFFICKING PROTEIN PARTICLE COMPLEX SUBUNIT 12"/>
    <property type="match status" value="1"/>
</dbReference>
<gene>
    <name evidence="18" type="ORF">HBA54_04020</name>
</gene>
<dbReference type="RefSeq" id="WP_167221589.1">
    <property type="nucleotide sequence ID" value="NZ_JAAQPH010000002.1"/>
</dbReference>
<keyword evidence="6" id="KW-0645">Protease</keyword>
<evidence type="ECO:0000256" key="6">
    <source>
        <dbReference type="ARBA" id="ARBA00022670"/>
    </source>
</evidence>
<dbReference type="SMART" id="SM00936">
    <property type="entry name" value="PBP5_C"/>
    <property type="match status" value="1"/>
</dbReference>
<evidence type="ECO:0000256" key="11">
    <source>
        <dbReference type="ARBA" id="ARBA00023316"/>
    </source>
</evidence>
<evidence type="ECO:0000256" key="5">
    <source>
        <dbReference type="ARBA" id="ARBA00022645"/>
    </source>
</evidence>
<comment type="similarity">
    <text evidence="3 15">Belongs to the peptidase S11 family.</text>
</comment>
<dbReference type="Pfam" id="PF07943">
    <property type="entry name" value="PBP5_C"/>
    <property type="match status" value="1"/>
</dbReference>
<protein>
    <recommendedName>
        <fullName evidence="4">serine-type D-Ala-D-Ala carboxypeptidase</fullName>
        <ecNumber evidence="4">3.4.16.4</ecNumber>
    </recommendedName>
</protein>
<feature type="binding site" evidence="14">
    <location>
        <position position="223"/>
    </location>
    <ligand>
        <name>substrate</name>
    </ligand>
</feature>
<dbReference type="AlphaFoldDB" id="A0A967C241"/>
<comment type="caution">
    <text evidence="18">The sequence shown here is derived from an EMBL/GenBank/DDBJ whole genome shotgun (WGS) entry which is preliminary data.</text>
</comment>
<dbReference type="GO" id="GO:0009002">
    <property type="term" value="F:serine-type D-Ala-D-Ala carboxypeptidase activity"/>
    <property type="evidence" value="ECO:0007669"/>
    <property type="project" value="UniProtKB-EC"/>
</dbReference>
<evidence type="ECO:0000256" key="16">
    <source>
        <dbReference type="SAM" id="SignalP"/>
    </source>
</evidence>
<feature type="active site" description="Acyl-ester intermediate" evidence="13">
    <location>
        <position position="64"/>
    </location>
</feature>
<keyword evidence="8" id="KW-0378">Hydrolase</keyword>
<dbReference type="InterPro" id="IPR015956">
    <property type="entry name" value="Peniciliin-bd_prot_C_sf"/>
</dbReference>
<dbReference type="PRINTS" id="PR00725">
    <property type="entry name" value="DADACBPTASE1"/>
</dbReference>
<feature type="active site" description="Acyl-ester intermediate" evidence="13">
    <location>
        <position position="61"/>
    </location>
</feature>
<comment type="pathway">
    <text evidence="2">Cell wall biogenesis; peptidoglycan biosynthesis.</text>
</comment>
<keyword evidence="9" id="KW-0133">Cell shape</keyword>
<dbReference type="Gene3D" id="2.60.410.10">
    <property type="entry name" value="D-Ala-D-Ala carboxypeptidase, C-terminal domain"/>
    <property type="match status" value="1"/>
</dbReference>
<dbReference type="Gene3D" id="3.40.710.10">
    <property type="entry name" value="DD-peptidase/beta-lactamase superfamily"/>
    <property type="match status" value="1"/>
</dbReference>
<dbReference type="InterPro" id="IPR012907">
    <property type="entry name" value="Peptidase_S11_C"/>
</dbReference>
<feature type="domain" description="Peptidase S11 D-Ala-D-Ala carboxypeptidase A C-terminal" evidence="17">
    <location>
        <begin position="273"/>
        <end position="363"/>
    </location>
</feature>
<sequence>MKCIRSLILVLASASALGFLALLSDTAEALETQAREAFLIDAGTGAVLLDKNSEVSMPPASMSKIMTAFMVFERLKDGSLSLDDKLPVSEKAWRMGGSKMFVEVGDQIRVEDLLRGVIVQSGNDACIVLAEALAGSEEAFAEQMTAKAREIGMTNSTFANATGWPDPNQRMTARDLATLAKRIITDHPEYYHYYSEKEFVWSDIRQGNRNPLLYKNIGSDGLKTGHTEEAGYGLTASAFQNGRRLVLVVNGLGSQKERSAESERLMSWGFREFGNYALFEAGETVDEAPVWLGAEKTVPLVVAEDLIVTLPRSVRNGMKVSVVYDSPIPAPVPSGLEIARLRVSWPEGVPIEVPLMAGQDVEQLGPFGRIGASIKFLLLGTP</sequence>
<dbReference type="SUPFAM" id="SSF69189">
    <property type="entry name" value="Penicillin-binding protein associated domain"/>
    <property type="match status" value="1"/>
</dbReference>
<accession>A0A967C241</accession>
<dbReference type="EC" id="3.4.16.4" evidence="4"/>
<dbReference type="EMBL" id="JAAQPH010000002">
    <property type="protein sequence ID" value="NIA67748.1"/>
    <property type="molecule type" value="Genomic_DNA"/>
</dbReference>
<dbReference type="InterPro" id="IPR018044">
    <property type="entry name" value="Peptidase_S11"/>
</dbReference>
<evidence type="ECO:0000256" key="8">
    <source>
        <dbReference type="ARBA" id="ARBA00022801"/>
    </source>
</evidence>
<dbReference type="GO" id="GO:0071555">
    <property type="term" value="P:cell wall organization"/>
    <property type="evidence" value="ECO:0007669"/>
    <property type="project" value="UniProtKB-KW"/>
</dbReference>
<evidence type="ECO:0000259" key="17">
    <source>
        <dbReference type="SMART" id="SM00936"/>
    </source>
</evidence>
<keyword evidence="19" id="KW-1185">Reference proteome</keyword>
<dbReference type="SUPFAM" id="SSF56601">
    <property type="entry name" value="beta-lactamase/transpeptidase-like"/>
    <property type="match status" value="1"/>
</dbReference>
<dbReference type="GO" id="GO:0006508">
    <property type="term" value="P:proteolysis"/>
    <property type="evidence" value="ECO:0007669"/>
    <property type="project" value="UniProtKB-KW"/>
</dbReference>
<evidence type="ECO:0000256" key="4">
    <source>
        <dbReference type="ARBA" id="ARBA00012448"/>
    </source>
</evidence>
<name>A0A967C241_9PROT</name>
<evidence type="ECO:0000256" key="12">
    <source>
        <dbReference type="ARBA" id="ARBA00034000"/>
    </source>
</evidence>
<dbReference type="GO" id="GO:0008360">
    <property type="term" value="P:regulation of cell shape"/>
    <property type="evidence" value="ECO:0007669"/>
    <property type="project" value="UniProtKB-KW"/>
</dbReference>
<keyword evidence="10" id="KW-0573">Peptidoglycan synthesis</keyword>
<evidence type="ECO:0000256" key="7">
    <source>
        <dbReference type="ARBA" id="ARBA00022729"/>
    </source>
</evidence>
<keyword evidence="11" id="KW-0961">Cell wall biogenesis/degradation</keyword>
<evidence type="ECO:0000256" key="14">
    <source>
        <dbReference type="PIRSR" id="PIRSR618044-2"/>
    </source>
</evidence>
<evidence type="ECO:0000313" key="18">
    <source>
        <dbReference type="EMBL" id="NIA67748.1"/>
    </source>
</evidence>
<dbReference type="GO" id="GO:0009252">
    <property type="term" value="P:peptidoglycan biosynthetic process"/>
    <property type="evidence" value="ECO:0007669"/>
    <property type="project" value="UniProtKB-KW"/>
</dbReference>
<feature type="chain" id="PRO_5036849714" description="serine-type D-Ala-D-Ala carboxypeptidase" evidence="16">
    <location>
        <begin position="30"/>
        <end position="382"/>
    </location>
</feature>
<organism evidence="18 19">
    <name type="scientific">Pelagibius litoralis</name>
    <dbReference type="NCBI Taxonomy" id="374515"/>
    <lineage>
        <taxon>Bacteria</taxon>
        <taxon>Pseudomonadati</taxon>
        <taxon>Pseudomonadota</taxon>
        <taxon>Alphaproteobacteria</taxon>
        <taxon>Rhodospirillales</taxon>
        <taxon>Rhodovibrionaceae</taxon>
        <taxon>Pelagibius</taxon>
    </lineage>
</organism>
<evidence type="ECO:0000256" key="9">
    <source>
        <dbReference type="ARBA" id="ARBA00022960"/>
    </source>
</evidence>
<evidence type="ECO:0000313" key="19">
    <source>
        <dbReference type="Proteomes" id="UP000761264"/>
    </source>
</evidence>